<organism evidence="1 2">
    <name type="scientific">Amanita muscaria (strain Koide BX008)</name>
    <dbReference type="NCBI Taxonomy" id="946122"/>
    <lineage>
        <taxon>Eukaryota</taxon>
        <taxon>Fungi</taxon>
        <taxon>Dikarya</taxon>
        <taxon>Basidiomycota</taxon>
        <taxon>Agaricomycotina</taxon>
        <taxon>Agaricomycetes</taxon>
        <taxon>Agaricomycetidae</taxon>
        <taxon>Agaricales</taxon>
        <taxon>Pluteineae</taxon>
        <taxon>Amanitaceae</taxon>
        <taxon>Amanita</taxon>
    </lineage>
</organism>
<dbReference type="HOGENOM" id="CLU_2084260_0_0_1"/>
<dbReference type="InParanoid" id="A0A0C2WLV6"/>
<reference evidence="1 2" key="1">
    <citation type="submission" date="2014-04" db="EMBL/GenBank/DDBJ databases">
        <title>Evolutionary Origins and Diversification of the Mycorrhizal Mutualists.</title>
        <authorList>
            <consortium name="DOE Joint Genome Institute"/>
            <consortium name="Mycorrhizal Genomics Consortium"/>
            <person name="Kohler A."/>
            <person name="Kuo A."/>
            <person name="Nagy L.G."/>
            <person name="Floudas D."/>
            <person name="Copeland A."/>
            <person name="Barry K.W."/>
            <person name="Cichocki N."/>
            <person name="Veneault-Fourrey C."/>
            <person name="LaButti K."/>
            <person name="Lindquist E.A."/>
            <person name="Lipzen A."/>
            <person name="Lundell T."/>
            <person name="Morin E."/>
            <person name="Murat C."/>
            <person name="Riley R."/>
            <person name="Ohm R."/>
            <person name="Sun H."/>
            <person name="Tunlid A."/>
            <person name="Henrissat B."/>
            <person name="Grigoriev I.V."/>
            <person name="Hibbett D.S."/>
            <person name="Martin F."/>
        </authorList>
    </citation>
    <scope>NUCLEOTIDE SEQUENCE [LARGE SCALE GENOMIC DNA]</scope>
    <source>
        <strain evidence="1 2">Koide BX008</strain>
    </source>
</reference>
<sequence>MAPALWYCMANTQTVTVHSDRGPCSLSVHFLSYHSSTHRHPVLYSVLSLPQSPNSMQKWFLVDPRGQHIQSARKRGQAHLTVATRLLKVVPGSYRDHRVVIYVFDVVILVATNMMKK</sequence>
<proteinExistence type="predicted"/>
<accession>A0A0C2WLV6</accession>
<evidence type="ECO:0000313" key="2">
    <source>
        <dbReference type="Proteomes" id="UP000054549"/>
    </source>
</evidence>
<gene>
    <name evidence="1" type="ORF">M378DRAFT_365376</name>
</gene>
<keyword evidence="2" id="KW-1185">Reference proteome</keyword>
<dbReference type="EMBL" id="KN818360">
    <property type="protein sequence ID" value="KIL57696.1"/>
    <property type="molecule type" value="Genomic_DNA"/>
</dbReference>
<protein>
    <submittedName>
        <fullName evidence="1">Uncharacterized protein</fullName>
    </submittedName>
</protein>
<dbReference type="AlphaFoldDB" id="A0A0C2WLV6"/>
<evidence type="ECO:0000313" key="1">
    <source>
        <dbReference type="EMBL" id="KIL57696.1"/>
    </source>
</evidence>
<dbReference type="Proteomes" id="UP000054549">
    <property type="component" value="Unassembled WGS sequence"/>
</dbReference>
<name>A0A0C2WLV6_AMAMK</name>